<dbReference type="Proteomes" id="UP001160483">
    <property type="component" value="Unassembled WGS sequence"/>
</dbReference>
<evidence type="ECO:0008006" key="7">
    <source>
        <dbReference type="Google" id="ProtNLM"/>
    </source>
</evidence>
<comment type="similarity">
    <text evidence="2">Belongs to the SLX9 family.</text>
</comment>
<feature type="region of interest" description="Disordered" evidence="4">
    <location>
        <begin position="1"/>
        <end position="28"/>
    </location>
</feature>
<reference evidence="5" key="1">
    <citation type="submission" date="2021-11" db="EMBL/GenBank/DDBJ databases">
        <authorList>
            <person name="Islam A."/>
            <person name="Islam S."/>
            <person name="Flora M.S."/>
            <person name="Rahman M."/>
            <person name="Ziaur R.M."/>
            <person name="Epstein J.H."/>
            <person name="Hassan M."/>
            <person name="Klassen M."/>
            <person name="Woodard K."/>
            <person name="Webb A."/>
            <person name="Webby R.J."/>
            <person name="El Zowalaty M.E."/>
        </authorList>
    </citation>
    <scope>NUCLEOTIDE SEQUENCE</scope>
    <source>
        <strain evidence="5">Pbs3</strain>
    </source>
</reference>
<dbReference type="GO" id="GO:0030688">
    <property type="term" value="C:preribosome, small subunit precursor"/>
    <property type="evidence" value="ECO:0007669"/>
    <property type="project" value="InterPro"/>
</dbReference>
<dbReference type="GO" id="GO:0000462">
    <property type="term" value="P:maturation of SSU-rRNA from tricistronic rRNA transcript (SSU-rRNA, 5.8S rRNA, LSU-rRNA)"/>
    <property type="evidence" value="ECO:0007669"/>
    <property type="project" value="InterPro"/>
</dbReference>
<dbReference type="PANTHER" id="PTHR31109">
    <property type="entry name" value="PROTEIN FAM207A"/>
    <property type="match status" value="1"/>
</dbReference>
<evidence type="ECO:0000313" key="5">
    <source>
        <dbReference type="EMBL" id="CAH0479298.1"/>
    </source>
</evidence>
<proteinExistence type="inferred from homology"/>
<protein>
    <recommendedName>
        <fullName evidence="7">Ribosome biogenesis protein SLX9</fullName>
    </recommendedName>
</protein>
<organism evidence="5 6">
    <name type="scientific">Peronospora belbahrii</name>
    <dbReference type="NCBI Taxonomy" id="622444"/>
    <lineage>
        <taxon>Eukaryota</taxon>
        <taxon>Sar</taxon>
        <taxon>Stramenopiles</taxon>
        <taxon>Oomycota</taxon>
        <taxon>Peronosporomycetes</taxon>
        <taxon>Peronosporales</taxon>
        <taxon>Peronosporaceae</taxon>
        <taxon>Peronospora</taxon>
    </lineage>
</organism>
<dbReference type="PANTHER" id="PTHR31109:SF2">
    <property type="entry name" value="RIBOSOME BIOGENESIS PROTEIN SLX9 HOMOLOG"/>
    <property type="match status" value="1"/>
</dbReference>
<dbReference type="GO" id="GO:0005730">
    <property type="term" value="C:nucleolus"/>
    <property type="evidence" value="ECO:0007669"/>
    <property type="project" value="UniProtKB-SubCell"/>
</dbReference>
<comment type="caution">
    <text evidence="5">The sequence shown here is derived from an EMBL/GenBank/DDBJ whole genome shotgun (WGS) entry which is preliminary data.</text>
</comment>
<evidence type="ECO:0000256" key="1">
    <source>
        <dbReference type="ARBA" id="ARBA00004604"/>
    </source>
</evidence>
<accession>A0AAU9L2E6</accession>
<evidence type="ECO:0000256" key="4">
    <source>
        <dbReference type="SAM" id="MobiDB-lite"/>
    </source>
</evidence>
<gene>
    <name evidence="5" type="ORF">PBS003_LOCUS5947</name>
</gene>
<comment type="subcellular location">
    <subcellularLocation>
        <location evidence="1">Nucleus</location>
        <location evidence="1">Nucleolus</location>
    </subcellularLocation>
</comment>
<sequence>MARQQRKKPRAHVVAAHSKTSSSLHKVQKTKDALGAAAVAATFGDEPEESVAAEADEDTELALADMQSLSRGQRKRLKRRAAFMRKMGMVSRVTEEQQSLAKSQASGVFADLEDLQSSLCQAAEDNTKSKSLVNKKKKALSGRQRQKLAVRELGQLKAVQTHSSFKSDPFAAIQNHLQNTVVQANRELLEKCNVAKKKRAGRAMGRTSLVLHSLDVFMLVFATVR</sequence>
<dbReference type="GO" id="GO:0030686">
    <property type="term" value="C:90S preribosome"/>
    <property type="evidence" value="ECO:0007669"/>
    <property type="project" value="InterPro"/>
</dbReference>
<evidence type="ECO:0000313" key="6">
    <source>
        <dbReference type="Proteomes" id="UP001160483"/>
    </source>
</evidence>
<name>A0AAU9L2E6_9STRA</name>
<evidence type="ECO:0000256" key="3">
    <source>
        <dbReference type="ARBA" id="ARBA00023242"/>
    </source>
</evidence>
<dbReference type="InterPro" id="IPR028160">
    <property type="entry name" value="Slx9-like"/>
</dbReference>
<keyword evidence="3" id="KW-0539">Nucleus</keyword>
<evidence type="ECO:0000256" key="2">
    <source>
        <dbReference type="ARBA" id="ARBA00011022"/>
    </source>
</evidence>
<dbReference type="AlphaFoldDB" id="A0AAU9L2E6"/>
<dbReference type="Pfam" id="PF15341">
    <property type="entry name" value="SLX9"/>
    <property type="match status" value="1"/>
</dbReference>
<dbReference type="EMBL" id="CAKKTJ010000298">
    <property type="protein sequence ID" value="CAH0479298.1"/>
    <property type="molecule type" value="Genomic_DNA"/>
</dbReference>
<feature type="compositionally biased region" description="Basic residues" evidence="4">
    <location>
        <begin position="1"/>
        <end position="11"/>
    </location>
</feature>